<comment type="caution">
    <text evidence="2">The sequence shown here is derived from an EMBL/GenBank/DDBJ whole genome shotgun (WGS) entry which is preliminary data.</text>
</comment>
<dbReference type="Proteomes" id="UP000018208">
    <property type="component" value="Unassembled WGS sequence"/>
</dbReference>
<accession>A0A9P8M1T1</accession>
<evidence type="ECO:0000313" key="2">
    <source>
        <dbReference type="EMBL" id="KAH0577558.1"/>
    </source>
</evidence>
<proteinExistence type="predicted"/>
<dbReference type="KEGG" id="ssao:94294935"/>
<protein>
    <submittedName>
        <fullName evidence="2">Uncharacterized protein</fullName>
    </submittedName>
</protein>
<organism evidence="2 3">
    <name type="scientific">Spironucleus salmonicida</name>
    <dbReference type="NCBI Taxonomy" id="348837"/>
    <lineage>
        <taxon>Eukaryota</taxon>
        <taxon>Metamonada</taxon>
        <taxon>Diplomonadida</taxon>
        <taxon>Hexamitidae</taxon>
        <taxon>Hexamitinae</taxon>
        <taxon>Spironucleus</taxon>
    </lineage>
</organism>
<feature type="coiled-coil region" evidence="1">
    <location>
        <begin position="51"/>
        <end position="78"/>
    </location>
</feature>
<dbReference type="AlphaFoldDB" id="A0A9P8M1T1"/>
<keyword evidence="1" id="KW-0175">Coiled coil</keyword>
<reference evidence="2 3" key="1">
    <citation type="journal article" date="2014" name="PLoS Genet.">
        <title>The Genome of Spironucleus salmonicida Highlights a Fish Pathogen Adapted to Fluctuating Environments.</title>
        <authorList>
            <person name="Xu F."/>
            <person name="Jerlstrom-Hultqvist J."/>
            <person name="Einarsson E."/>
            <person name="Astvaldsson A."/>
            <person name="Svard S.G."/>
            <person name="Andersson J.O."/>
        </authorList>
    </citation>
    <scope>NUCLEOTIDE SEQUENCE [LARGE SCALE GENOMIC DNA]</scope>
    <source>
        <strain evidence="2 3">ATCC 50377</strain>
    </source>
</reference>
<evidence type="ECO:0000313" key="3">
    <source>
        <dbReference type="Proteomes" id="UP000018208"/>
    </source>
</evidence>
<keyword evidence="3" id="KW-1185">Reference proteome</keyword>
<dbReference type="RefSeq" id="XP_067768331.1">
    <property type="nucleotide sequence ID" value="XM_067904849.1"/>
</dbReference>
<name>A0A9P8M1T1_9EUKA</name>
<evidence type="ECO:0000256" key="1">
    <source>
        <dbReference type="SAM" id="Coils"/>
    </source>
</evidence>
<dbReference type="EMBL" id="AUWU02000001">
    <property type="protein sequence ID" value="KAH0577558.1"/>
    <property type="molecule type" value="Genomic_DNA"/>
</dbReference>
<gene>
    <name evidence="2" type="ORF">SS50377_20912</name>
</gene>
<dbReference type="GeneID" id="94294935"/>
<sequence length="240" mass="26321">MYFSNQGVFNLDYIIIIYSFFPLQIMSKNTHTQEQLLSFPKEKLVEIILKLQAQVNQIPELENQLAGLRTEVAEQYETQELCEENELNTFRRLSEQCVAQGLEVQSSGRAGASVDQVGSLSNVVARRDVSFVGSLSNGAAQPARPNQVQIGSMAPAIQSMSASLTSQAYTRQMNQPATQPLLLGSFSQTGASQRSGFNPLSAQVQQSGAPKPNVQQQRVNILAVQPATLQEESDDVELVM</sequence>